<dbReference type="RefSeq" id="WP_168935838.1">
    <property type="nucleotide sequence ID" value="NZ_CAMDEI010000012.1"/>
</dbReference>
<dbReference type="Proteomes" id="UP000522333">
    <property type="component" value="Unassembled WGS sequence"/>
</dbReference>
<gene>
    <name evidence="1" type="ORF">HF854_08125</name>
</gene>
<comment type="caution">
    <text evidence="1">The sequence shown here is derived from an EMBL/GenBank/DDBJ whole genome shotgun (WGS) entry which is preliminary data.</text>
</comment>
<sequence length="101" mass="11379">MGMDFKICPHTSFLRVFFKYHAVLCSVLQLTKKLCAAFLTAFFAGYDSFVPGQRQRSGLLKRNTLFPVFSRKGVFRFSVANGLFEGCQMVSLHEGKAVFPS</sequence>
<evidence type="ECO:0000313" key="2">
    <source>
        <dbReference type="Proteomes" id="UP000522333"/>
    </source>
</evidence>
<proteinExistence type="predicted"/>
<reference evidence="1 2" key="1">
    <citation type="submission" date="2020-04" db="EMBL/GenBank/DDBJ databases">
        <authorList>
            <person name="Hitch T.C.A."/>
            <person name="Wylensek D."/>
            <person name="Clavel T."/>
        </authorList>
    </citation>
    <scope>NUCLEOTIDE SEQUENCE [LARGE SCALE GENOMIC DNA]</scope>
    <source>
        <strain evidence="1 2">PG-251-APC-1</strain>
    </source>
</reference>
<organism evidence="1 2">
    <name type="scientific">Desulfovibrio piger</name>
    <dbReference type="NCBI Taxonomy" id="901"/>
    <lineage>
        <taxon>Bacteria</taxon>
        <taxon>Pseudomonadati</taxon>
        <taxon>Thermodesulfobacteriota</taxon>
        <taxon>Desulfovibrionia</taxon>
        <taxon>Desulfovibrionales</taxon>
        <taxon>Desulfovibrionaceae</taxon>
        <taxon>Desulfovibrio</taxon>
    </lineage>
</organism>
<dbReference type="AlphaFoldDB" id="A0A848C885"/>
<name>A0A848C885_9BACT</name>
<accession>A0A848C885</accession>
<protein>
    <submittedName>
        <fullName evidence="1">Uncharacterized protein</fullName>
    </submittedName>
</protein>
<evidence type="ECO:0000313" key="1">
    <source>
        <dbReference type="EMBL" id="NME52491.1"/>
    </source>
</evidence>
<dbReference type="EMBL" id="JABAFY010000028">
    <property type="protein sequence ID" value="NME52491.1"/>
    <property type="molecule type" value="Genomic_DNA"/>
</dbReference>